<gene>
    <name evidence="1" type="ORF">M0R88_10170</name>
</gene>
<accession>A0A8U0IDC0</accession>
<keyword evidence="2" id="KW-1185">Reference proteome</keyword>
<dbReference type="KEGG" id="haxz:M0R88_10170"/>
<name>A0A8U0IDC0_9EURY</name>
<dbReference type="InterPro" id="IPR038695">
    <property type="entry name" value="Saro_0823-like_sf"/>
</dbReference>
<evidence type="ECO:0000313" key="2">
    <source>
        <dbReference type="Proteomes" id="UP000830434"/>
    </source>
</evidence>
<proteinExistence type="predicted"/>
<reference evidence="1" key="1">
    <citation type="submission" date="2022-04" db="EMBL/GenBank/DDBJ databases">
        <title>Diverse halophilic archaea isolated from saline environments.</title>
        <authorList>
            <person name="Cui H.-L."/>
        </authorList>
    </citation>
    <scope>NUCLEOTIDE SEQUENCE</scope>
    <source>
        <strain evidence="1">XZYJT40</strain>
    </source>
</reference>
<dbReference type="AlphaFoldDB" id="A0A8U0IDC0"/>
<organism evidence="1 2">
    <name type="scientific">Halorussus gelatinilyticus</name>
    <dbReference type="NCBI Taxonomy" id="2937524"/>
    <lineage>
        <taxon>Archaea</taxon>
        <taxon>Methanobacteriati</taxon>
        <taxon>Methanobacteriota</taxon>
        <taxon>Stenosarchaea group</taxon>
        <taxon>Halobacteria</taxon>
        <taxon>Halobacteriales</taxon>
        <taxon>Haladaptataceae</taxon>
        <taxon>Halorussus</taxon>
    </lineage>
</organism>
<dbReference type="RefSeq" id="WP_248653401.1">
    <property type="nucleotide sequence ID" value="NZ_CP096658.1"/>
</dbReference>
<dbReference type="EMBL" id="CP096658">
    <property type="protein sequence ID" value="UPV98897.1"/>
    <property type="molecule type" value="Genomic_DNA"/>
</dbReference>
<evidence type="ECO:0000313" key="1">
    <source>
        <dbReference type="EMBL" id="UPV98897.1"/>
    </source>
</evidence>
<sequence>MADDETGVDLHFAGRRIRAQTADTFLQKLKGLRFADSGRMFFRFDSPTRTTVDTIFVRDVQYLYFFDGDRTLVEQAELTPNRFYRPSHSYRYLLETFEDLGVETGERLEIVDE</sequence>
<dbReference type="Proteomes" id="UP000830434">
    <property type="component" value="Chromosome"/>
</dbReference>
<dbReference type="Gene3D" id="2.60.120.1140">
    <property type="entry name" value="Protein of unknown function DUF192"/>
    <property type="match status" value="1"/>
</dbReference>
<dbReference type="GeneID" id="72190223"/>
<protein>
    <submittedName>
        <fullName evidence="1">DUF192 domain-containing protein</fullName>
    </submittedName>
</protein>